<evidence type="ECO:0000313" key="3">
    <source>
        <dbReference type="EMBL" id="KAK9523361.1"/>
    </source>
</evidence>
<keyword evidence="5" id="KW-1185">Reference proteome</keyword>
<accession>A0AAW1ELT7</accession>
<dbReference type="Pfam" id="PF00168">
    <property type="entry name" value="C2"/>
    <property type="match status" value="1"/>
</dbReference>
<organism evidence="3 5">
    <name type="scientific">Zoarces viviparus</name>
    <name type="common">Viviparous eelpout</name>
    <name type="synonym">Blennius viviparus</name>
    <dbReference type="NCBI Taxonomy" id="48416"/>
    <lineage>
        <taxon>Eukaryota</taxon>
        <taxon>Metazoa</taxon>
        <taxon>Chordata</taxon>
        <taxon>Craniata</taxon>
        <taxon>Vertebrata</taxon>
        <taxon>Euteleostomi</taxon>
        <taxon>Actinopterygii</taxon>
        <taxon>Neopterygii</taxon>
        <taxon>Teleostei</taxon>
        <taxon>Neoteleostei</taxon>
        <taxon>Acanthomorphata</taxon>
        <taxon>Eupercaria</taxon>
        <taxon>Perciformes</taxon>
        <taxon>Cottioidei</taxon>
        <taxon>Zoarcales</taxon>
        <taxon>Zoarcidae</taxon>
        <taxon>Zoarcinae</taxon>
        <taxon>Zoarces</taxon>
    </lineage>
</organism>
<dbReference type="PANTHER" id="PTHR46291">
    <property type="entry name" value="C2 DOMAIN-CONTAINING PROTEIN"/>
    <property type="match status" value="1"/>
</dbReference>
<dbReference type="SUPFAM" id="SSF49562">
    <property type="entry name" value="C2 domain (Calcium/lipid-binding domain, CaLB)"/>
    <property type="match status" value="1"/>
</dbReference>
<dbReference type="PANTHER" id="PTHR46291:SF9">
    <property type="entry name" value="C2 CALCIUM-DEPENDENT DOMAIN-CONTAINING PROTEIN 4C-LIKE"/>
    <property type="match status" value="1"/>
</dbReference>
<gene>
    <name evidence="3" type="ORF">VZT92_019757</name>
    <name evidence="4" type="ORF">VZT92_019772</name>
</gene>
<reference evidence="3 5" key="1">
    <citation type="journal article" date="2024" name="Genome Biol. Evol.">
        <title>Chromosome-level genome assembly of the viviparous eelpout Zoarces viviparus.</title>
        <authorList>
            <person name="Fuhrmann N."/>
            <person name="Brasseur M.V."/>
            <person name="Bakowski C.E."/>
            <person name="Podsiadlowski L."/>
            <person name="Prost S."/>
            <person name="Krehenwinkel H."/>
            <person name="Mayer C."/>
        </authorList>
    </citation>
    <scope>NUCLEOTIDE SEQUENCE [LARGE SCALE GENOMIC DNA]</scope>
    <source>
        <strain evidence="3">NO-MEL_2022_Ind0_liver</strain>
    </source>
</reference>
<dbReference type="Proteomes" id="UP001488805">
    <property type="component" value="Unassembled WGS sequence"/>
</dbReference>
<dbReference type="EMBL" id="JBCEZU010000221">
    <property type="protein sequence ID" value="KAK9523377.1"/>
    <property type="molecule type" value="Genomic_DNA"/>
</dbReference>
<evidence type="ECO:0000256" key="1">
    <source>
        <dbReference type="SAM" id="MobiDB-lite"/>
    </source>
</evidence>
<dbReference type="PROSITE" id="PS50004">
    <property type="entry name" value="C2"/>
    <property type="match status" value="1"/>
</dbReference>
<evidence type="ECO:0000259" key="2">
    <source>
        <dbReference type="PROSITE" id="PS50004"/>
    </source>
</evidence>
<feature type="region of interest" description="Disordered" evidence="1">
    <location>
        <begin position="184"/>
        <end position="207"/>
    </location>
</feature>
<protein>
    <recommendedName>
        <fullName evidence="2">C2 domain-containing protein</fullName>
    </recommendedName>
</protein>
<dbReference type="InterPro" id="IPR000008">
    <property type="entry name" value="C2_dom"/>
</dbReference>
<evidence type="ECO:0000313" key="5">
    <source>
        <dbReference type="Proteomes" id="UP001488805"/>
    </source>
</evidence>
<dbReference type="InterPro" id="IPR043549">
    <property type="entry name" value="C2C4C/C2C4D"/>
</dbReference>
<sequence length="422" mass="46866">MWVFEKIRESMESIPLELSRYLGKSEEDIFLSSKASLSHHLHNNILTPDTIPEFCLPPRLCKRSPLLEAETASPNLHRQYQMSKSRTFSNTAHAKTKDAKTKNGDASMAWKATKKPLPFSAEGYGLAGIYESPNTRRKESLFHSKRPVYMFDRSLPTAAPRLAKVTSLPKKTLSGFLPLFSSKSLSETGSTGSETPSSSDSSPLSSPYSAKSSLYFPPGRSRLKGAISCPSLNDRRVDRGRWRRVGLSLTNSASSPPSLKGSSVTLAPPVLSPLDVLWCQEVLQHEHVLPLHGRGQVRLFTEHSTFSTNTSPSLSTVRVCVVSVEGLWDDTDRQTLNCAVHLCLTPGKLQQQEGATIRNCRCPVFNEDFFFTELSREDLLELQLRLKVVYKPAAGTLRRATVIGATTKPLCQLLSLKKYIEE</sequence>
<feature type="domain" description="C2" evidence="2">
    <location>
        <begin position="298"/>
        <end position="422"/>
    </location>
</feature>
<name>A0AAW1ELT7_ZOAVI</name>
<feature type="compositionally biased region" description="Polar residues" evidence="1">
    <location>
        <begin position="79"/>
        <end position="90"/>
    </location>
</feature>
<dbReference type="AlphaFoldDB" id="A0AAW1ELT7"/>
<comment type="caution">
    <text evidence="3">The sequence shown here is derived from an EMBL/GenBank/DDBJ whole genome shotgun (WGS) entry which is preliminary data.</text>
</comment>
<dbReference type="InterPro" id="IPR035892">
    <property type="entry name" value="C2_domain_sf"/>
</dbReference>
<proteinExistence type="predicted"/>
<dbReference type="EMBL" id="JBCEZU010000221">
    <property type="protein sequence ID" value="KAK9523361.1"/>
    <property type="molecule type" value="Genomic_DNA"/>
</dbReference>
<evidence type="ECO:0000313" key="4">
    <source>
        <dbReference type="EMBL" id="KAK9523377.1"/>
    </source>
</evidence>
<dbReference type="Gene3D" id="2.60.40.150">
    <property type="entry name" value="C2 domain"/>
    <property type="match status" value="1"/>
</dbReference>
<feature type="region of interest" description="Disordered" evidence="1">
    <location>
        <begin position="79"/>
        <end position="105"/>
    </location>
</feature>